<dbReference type="GO" id="GO:0016491">
    <property type="term" value="F:oxidoreductase activity"/>
    <property type="evidence" value="ECO:0007669"/>
    <property type="project" value="UniProtKB-KW"/>
</dbReference>
<name>A0A9D1HD20_9FIRM</name>
<dbReference type="SUPFAM" id="SSF55424">
    <property type="entry name" value="FAD/NAD-linked reductases, dimerisation (C-terminal) domain"/>
    <property type="match status" value="1"/>
</dbReference>
<keyword evidence="4" id="KW-0274">FAD</keyword>
<dbReference type="PANTHER" id="PTHR43429:SF1">
    <property type="entry name" value="NAD(P)H SULFUR OXIDOREDUCTASE (COA-DEPENDENT)"/>
    <property type="match status" value="1"/>
</dbReference>
<evidence type="ECO:0000313" key="13">
    <source>
        <dbReference type="EMBL" id="HIT99776.1"/>
    </source>
</evidence>
<dbReference type="PRINTS" id="PR00368">
    <property type="entry name" value="FADPNR"/>
</dbReference>
<dbReference type="PANTHER" id="PTHR43429">
    <property type="entry name" value="PYRIDINE NUCLEOTIDE-DISULFIDE OXIDOREDUCTASE DOMAIN-CONTAINING"/>
    <property type="match status" value="1"/>
</dbReference>
<dbReference type="Proteomes" id="UP000824159">
    <property type="component" value="Unassembled WGS sequence"/>
</dbReference>
<evidence type="ECO:0000256" key="6">
    <source>
        <dbReference type="ARBA" id="ARBA00023027"/>
    </source>
</evidence>
<dbReference type="PRINTS" id="PR00411">
    <property type="entry name" value="PNDRDTASEI"/>
</dbReference>
<dbReference type="EMBL" id="DVLX01000076">
    <property type="protein sequence ID" value="HIT99776.1"/>
    <property type="molecule type" value="Genomic_DNA"/>
</dbReference>
<evidence type="ECO:0000256" key="9">
    <source>
        <dbReference type="ARBA" id="ARBA00039201"/>
    </source>
</evidence>
<keyword evidence="7" id="KW-0676">Redox-active center</keyword>
<evidence type="ECO:0000256" key="5">
    <source>
        <dbReference type="ARBA" id="ARBA00023002"/>
    </source>
</evidence>
<comment type="similarity">
    <text evidence="2">Belongs to the class-III pyridine nucleotide-disulfide oxidoreductase family.</text>
</comment>
<dbReference type="EC" id="1.6.3.4" evidence="8"/>
<evidence type="ECO:0000256" key="2">
    <source>
        <dbReference type="ARBA" id="ARBA00009130"/>
    </source>
</evidence>
<evidence type="ECO:0000256" key="3">
    <source>
        <dbReference type="ARBA" id="ARBA00022630"/>
    </source>
</evidence>
<dbReference type="InterPro" id="IPR058076">
    <property type="entry name" value="NOXase"/>
</dbReference>
<keyword evidence="5" id="KW-0560">Oxidoreductase</keyword>
<evidence type="ECO:0000256" key="4">
    <source>
        <dbReference type="ARBA" id="ARBA00022827"/>
    </source>
</evidence>
<evidence type="ECO:0000256" key="7">
    <source>
        <dbReference type="ARBA" id="ARBA00023284"/>
    </source>
</evidence>
<dbReference type="InterPro" id="IPR004099">
    <property type="entry name" value="Pyr_nucl-diS_OxRdtase_dimer"/>
</dbReference>
<comment type="cofactor">
    <cofactor evidence="1">
        <name>FAD</name>
        <dbReference type="ChEBI" id="CHEBI:57692"/>
    </cofactor>
</comment>
<dbReference type="Pfam" id="PF02852">
    <property type="entry name" value="Pyr_redox_dim"/>
    <property type="match status" value="1"/>
</dbReference>
<feature type="domain" description="Pyridine nucleotide-disulphide oxidoreductase dimerisation" evidence="11">
    <location>
        <begin position="337"/>
        <end position="431"/>
    </location>
</feature>
<evidence type="ECO:0000256" key="1">
    <source>
        <dbReference type="ARBA" id="ARBA00001974"/>
    </source>
</evidence>
<dbReference type="InterPro" id="IPR036188">
    <property type="entry name" value="FAD/NAD-bd_sf"/>
</dbReference>
<dbReference type="InterPro" id="IPR023753">
    <property type="entry name" value="FAD/NAD-binding_dom"/>
</dbReference>
<reference evidence="13" key="1">
    <citation type="submission" date="2020-10" db="EMBL/GenBank/DDBJ databases">
        <authorList>
            <person name="Gilroy R."/>
        </authorList>
    </citation>
    <scope>NUCLEOTIDE SEQUENCE</scope>
    <source>
        <strain evidence="13">CHK176-22527</strain>
    </source>
</reference>
<dbReference type="InterPro" id="IPR050260">
    <property type="entry name" value="FAD-bd_OxRdtase"/>
</dbReference>
<dbReference type="SUPFAM" id="SSF51905">
    <property type="entry name" value="FAD/NAD(P)-binding domain"/>
    <property type="match status" value="1"/>
</dbReference>
<evidence type="ECO:0000259" key="12">
    <source>
        <dbReference type="Pfam" id="PF07992"/>
    </source>
</evidence>
<keyword evidence="3" id="KW-0285">Flavoprotein</keyword>
<protein>
    <recommendedName>
        <fullName evidence="9">NADH oxidase</fullName>
        <ecNumber evidence="8">1.6.3.4</ecNumber>
    </recommendedName>
</protein>
<feature type="domain" description="FAD/NAD(P)-binding" evidence="12">
    <location>
        <begin position="3"/>
        <end position="308"/>
    </location>
</feature>
<dbReference type="AlphaFoldDB" id="A0A9D1HD20"/>
<keyword evidence="6" id="KW-0520">NAD</keyword>
<dbReference type="NCBIfam" id="NF046103">
    <property type="entry name" value="NOXase_Strep"/>
    <property type="match status" value="1"/>
</dbReference>
<evidence type="ECO:0000256" key="10">
    <source>
        <dbReference type="ARBA" id="ARBA00047360"/>
    </source>
</evidence>
<evidence type="ECO:0000259" key="11">
    <source>
        <dbReference type="Pfam" id="PF02852"/>
    </source>
</evidence>
<reference evidence="13" key="2">
    <citation type="journal article" date="2021" name="PeerJ">
        <title>Extensive microbial diversity within the chicken gut microbiome revealed by metagenomics and culture.</title>
        <authorList>
            <person name="Gilroy R."/>
            <person name="Ravi A."/>
            <person name="Getino M."/>
            <person name="Pursley I."/>
            <person name="Horton D.L."/>
            <person name="Alikhan N.F."/>
            <person name="Baker D."/>
            <person name="Gharbi K."/>
            <person name="Hall N."/>
            <person name="Watson M."/>
            <person name="Adriaenssens E.M."/>
            <person name="Foster-Nyarko E."/>
            <person name="Jarju S."/>
            <person name="Secka A."/>
            <person name="Antonio M."/>
            <person name="Oren A."/>
            <person name="Chaudhuri R.R."/>
            <person name="La Ragione R."/>
            <person name="Hildebrand F."/>
            <person name="Pallen M.J."/>
        </authorList>
    </citation>
    <scope>NUCLEOTIDE SEQUENCE</scope>
    <source>
        <strain evidence="13">CHK176-22527</strain>
    </source>
</reference>
<sequence>MRKIVLVGANHAGTAAANTILDNYPDCELVIIDRNSNISYLGCGTALWVGRQIDDTDGLFYCSQEVFEKKHAKVYMETEVTDIDYDAKKVYGKTKDGREIAESYDKLIIASGSLPIVPGISGTDLENVDVVKLFQDGQKINNALEDENIKNVAVVGAGYIGVEIAEAVRRRGKNAMLFEMQDTCLAGYYDPWFSRDMDRVLGEHGVELHYGESVKELKGDEDGKVRKIITDKGEYDAEMVVLAIGFVPNSSLAKDELKLHANGAILVNLRQETSLPDVYAIGDCATVYSNALKSPAYIALATNAVRSGIVAAHNACGTDIESAGVQGSNGISIYGYNMVSTGLNLKAAEKAGIEVEYTDYEDLQKPAFIKENKPVKIRIIYEKASRRIVGAQMASYEDISMGIHMFSLAVEEGVTIDKLKLLDIFFLPHFNQPYNYITMAALGAK</sequence>
<dbReference type="Pfam" id="PF07992">
    <property type="entry name" value="Pyr_redox_2"/>
    <property type="match status" value="1"/>
</dbReference>
<comment type="catalytic activity">
    <reaction evidence="10">
        <text>2 NADH + O2 + 2 H(+) = 2 NAD(+) + 2 H2O</text>
        <dbReference type="Rhea" id="RHEA:37799"/>
        <dbReference type="ChEBI" id="CHEBI:15377"/>
        <dbReference type="ChEBI" id="CHEBI:15378"/>
        <dbReference type="ChEBI" id="CHEBI:15379"/>
        <dbReference type="ChEBI" id="CHEBI:57540"/>
        <dbReference type="ChEBI" id="CHEBI:57945"/>
        <dbReference type="EC" id="1.6.3.4"/>
    </reaction>
</comment>
<gene>
    <name evidence="13" type="ORF">IAD12_05950</name>
</gene>
<dbReference type="Gene3D" id="3.30.390.30">
    <property type="match status" value="1"/>
</dbReference>
<proteinExistence type="inferred from homology"/>
<dbReference type="Gene3D" id="3.50.50.60">
    <property type="entry name" value="FAD/NAD(P)-binding domain"/>
    <property type="match status" value="2"/>
</dbReference>
<dbReference type="InterPro" id="IPR016156">
    <property type="entry name" value="FAD/NAD-linked_Rdtase_dimer_sf"/>
</dbReference>
<comment type="caution">
    <text evidence="13">The sequence shown here is derived from an EMBL/GenBank/DDBJ whole genome shotgun (WGS) entry which is preliminary data.</text>
</comment>
<accession>A0A9D1HD20</accession>
<evidence type="ECO:0000256" key="8">
    <source>
        <dbReference type="ARBA" id="ARBA00039092"/>
    </source>
</evidence>
<evidence type="ECO:0000313" key="14">
    <source>
        <dbReference type="Proteomes" id="UP000824159"/>
    </source>
</evidence>
<organism evidence="13 14">
    <name type="scientific">Candidatus Allocopromorpha excrementavium</name>
    <dbReference type="NCBI Taxonomy" id="2840741"/>
    <lineage>
        <taxon>Bacteria</taxon>
        <taxon>Bacillati</taxon>
        <taxon>Bacillota</taxon>
        <taxon>Clostridia</taxon>
        <taxon>Eubacteriales</taxon>
        <taxon>Eubacteriaceae</taxon>
        <taxon>Eubacteriaceae incertae sedis</taxon>
        <taxon>Candidatus Allocopromorpha</taxon>
    </lineage>
</organism>